<gene>
    <name evidence="1" type="ORF">RIMI_LOCUS14372860</name>
</gene>
<evidence type="ECO:0000313" key="2">
    <source>
        <dbReference type="Proteomes" id="UP001176940"/>
    </source>
</evidence>
<sequence>PLQGFKSRAGGRRVPKRAQNRPARLFILQRALASNREKEGSLVLKTSGQLLKQYQATKWMYKPNGLKASNIQMRSLDLRTLSLQLDKDSRRVYNNVSSFEVFPCQEPGYSLQKIRASRVHGEGKEDCGLSRYMTKSLLLPINTFAGIIQ</sequence>
<dbReference type="InterPro" id="IPR019522">
    <property type="entry name" value="PIK3R5/6"/>
</dbReference>
<name>A0ABN9LXP4_9NEOB</name>
<feature type="non-terminal residue" evidence="1">
    <location>
        <position position="1"/>
    </location>
</feature>
<evidence type="ECO:0000313" key="1">
    <source>
        <dbReference type="EMBL" id="CAJ0953585.1"/>
    </source>
</evidence>
<keyword evidence="2" id="KW-1185">Reference proteome</keyword>
<comment type="caution">
    <text evidence="1">The sequence shown here is derived from an EMBL/GenBank/DDBJ whole genome shotgun (WGS) entry which is preliminary data.</text>
</comment>
<dbReference type="PANTHER" id="PTHR15593:SF1">
    <property type="entry name" value="PHOSPHOINOSITIDE 3-KINASE REGULATORY SUBUNIT 6"/>
    <property type="match status" value="1"/>
</dbReference>
<protein>
    <submittedName>
        <fullName evidence="1">Uncharacterized protein</fullName>
    </submittedName>
</protein>
<dbReference type="EMBL" id="CAUEEQ010036948">
    <property type="protein sequence ID" value="CAJ0953585.1"/>
    <property type="molecule type" value="Genomic_DNA"/>
</dbReference>
<accession>A0ABN9LXP4</accession>
<proteinExistence type="predicted"/>
<organism evidence="1 2">
    <name type="scientific">Ranitomeya imitator</name>
    <name type="common">mimic poison frog</name>
    <dbReference type="NCBI Taxonomy" id="111125"/>
    <lineage>
        <taxon>Eukaryota</taxon>
        <taxon>Metazoa</taxon>
        <taxon>Chordata</taxon>
        <taxon>Craniata</taxon>
        <taxon>Vertebrata</taxon>
        <taxon>Euteleostomi</taxon>
        <taxon>Amphibia</taxon>
        <taxon>Batrachia</taxon>
        <taxon>Anura</taxon>
        <taxon>Neobatrachia</taxon>
        <taxon>Hyloidea</taxon>
        <taxon>Dendrobatidae</taxon>
        <taxon>Dendrobatinae</taxon>
        <taxon>Ranitomeya</taxon>
    </lineage>
</organism>
<dbReference type="Proteomes" id="UP001176940">
    <property type="component" value="Unassembled WGS sequence"/>
</dbReference>
<dbReference type="PANTHER" id="PTHR15593">
    <property type="entry name" value="PHOSPHATIDYLINOSITOL 3-KINASE REGULATORY SUBUNIT"/>
    <property type="match status" value="1"/>
</dbReference>
<reference evidence="1" key="1">
    <citation type="submission" date="2023-07" db="EMBL/GenBank/DDBJ databases">
        <authorList>
            <person name="Stuckert A."/>
        </authorList>
    </citation>
    <scope>NUCLEOTIDE SEQUENCE</scope>
</reference>